<comment type="function">
    <text evidence="6">Part of the outer membrane protein assembly complex, which is involved in assembly and insertion of beta-barrel proteins into the outer membrane.</text>
</comment>
<evidence type="ECO:0000259" key="7">
    <source>
        <dbReference type="Pfam" id="PF13525"/>
    </source>
</evidence>
<dbReference type="GO" id="GO:0051205">
    <property type="term" value="P:protein insertion into membrane"/>
    <property type="evidence" value="ECO:0007669"/>
    <property type="project" value="UniProtKB-UniRule"/>
</dbReference>
<sequence length="296" mass="33224">MFRGPGSDEAVVRKMTGGTSGAGLLAGILLSAVLAGCSGGGGQSKEPPLETLSAQQIYDRGEYTLEEENDPTKAIRYFTEVERLYPYSDWARRALIMQAFTYHKSKEYEDARQAAQRFLDYYPGDEDAAYAKYLLALSYYDQIDEVGRDQGLTFQALQALREVIEEYPDSEYARSAILKFDLAFDHLAAKEMEIGRYYLKRGNYAASINRFRTVVQDFQTTTHTAEALHRLVEAYLALGLTNEAQTAGAILGYNYQSSPFYQDSYKLLTSRGLEPKAAGDSWLAGVYRQTVKGEWL</sequence>
<comment type="subunit">
    <text evidence="6">Part of the Bam complex.</text>
</comment>
<keyword evidence="5" id="KW-0449">Lipoprotein</keyword>
<protein>
    <recommendedName>
        <fullName evidence="6">Outer membrane protein assembly factor BamD</fullName>
    </recommendedName>
</protein>
<accession>A0A918DCE6</accession>
<dbReference type="AlphaFoldDB" id="A0A918DCE6"/>
<dbReference type="EMBL" id="BMLP01000002">
    <property type="protein sequence ID" value="GGO31573.1"/>
    <property type="molecule type" value="Genomic_DNA"/>
</dbReference>
<keyword evidence="3" id="KW-0564">Palmitate</keyword>
<comment type="similarity">
    <text evidence="6">Belongs to the BamD family.</text>
</comment>
<feature type="domain" description="Outer membrane lipoprotein BamD-like" evidence="7">
    <location>
        <begin position="53"/>
        <end position="247"/>
    </location>
</feature>
<dbReference type="InterPro" id="IPR017689">
    <property type="entry name" value="BamD"/>
</dbReference>
<keyword evidence="1 6" id="KW-0732">Signal</keyword>
<name>A0A918DCE6_9RHOB</name>
<dbReference type="PANTHER" id="PTHR37423:SF1">
    <property type="entry name" value="OUTER MEMBRANE PROTEIN ASSEMBLY FACTOR BAMD"/>
    <property type="match status" value="1"/>
</dbReference>
<evidence type="ECO:0000313" key="9">
    <source>
        <dbReference type="Proteomes" id="UP000598196"/>
    </source>
</evidence>
<gene>
    <name evidence="8" type="primary">comL</name>
    <name evidence="6" type="synonym">bamD</name>
    <name evidence="8" type="ORF">GCM10010991_17850</name>
</gene>
<dbReference type="HAMAP" id="MF_00922">
    <property type="entry name" value="OM_assembly_BamD"/>
    <property type="match status" value="1"/>
</dbReference>
<keyword evidence="4 6" id="KW-0998">Cell outer membrane</keyword>
<dbReference type="GO" id="GO:1990063">
    <property type="term" value="C:Bam protein complex"/>
    <property type="evidence" value="ECO:0007669"/>
    <property type="project" value="TreeGrafter"/>
</dbReference>
<dbReference type="Pfam" id="PF13525">
    <property type="entry name" value="YfiO"/>
    <property type="match status" value="1"/>
</dbReference>
<comment type="subcellular location">
    <subcellularLocation>
        <location evidence="6">Cell outer membrane</location>
    </subcellularLocation>
</comment>
<evidence type="ECO:0000256" key="5">
    <source>
        <dbReference type="ARBA" id="ARBA00023288"/>
    </source>
</evidence>
<evidence type="ECO:0000256" key="3">
    <source>
        <dbReference type="ARBA" id="ARBA00023139"/>
    </source>
</evidence>
<dbReference type="NCBIfam" id="TIGR03302">
    <property type="entry name" value="OM_YfiO"/>
    <property type="match status" value="1"/>
</dbReference>
<proteinExistence type="inferred from homology"/>
<dbReference type="Proteomes" id="UP000598196">
    <property type="component" value="Unassembled WGS sequence"/>
</dbReference>
<dbReference type="InterPro" id="IPR039565">
    <property type="entry name" value="BamD-like"/>
</dbReference>
<dbReference type="PANTHER" id="PTHR37423">
    <property type="entry name" value="SOLUBLE LYTIC MUREIN TRANSGLYCOSYLASE-RELATED"/>
    <property type="match status" value="1"/>
</dbReference>
<dbReference type="InterPro" id="IPR011990">
    <property type="entry name" value="TPR-like_helical_dom_sf"/>
</dbReference>
<keyword evidence="9" id="KW-1185">Reference proteome</keyword>
<keyword evidence="2 6" id="KW-0472">Membrane</keyword>
<evidence type="ECO:0000313" key="8">
    <source>
        <dbReference type="EMBL" id="GGO31573.1"/>
    </source>
</evidence>
<comment type="caution">
    <text evidence="8">The sequence shown here is derived from an EMBL/GenBank/DDBJ whole genome shotgun (WGS) entry which is preliminary data.</text>
</comment>
<evidence type="ECO:0000256" key="6">
    <source>
        <dbReference type="HAMAP-Rule" id="MF_00922"/>
    </source>
</evidence>
<evidence type="ECO:0000256" key="2">
    <source>
        <dbReference type="ARBA" id="ARBA00023136"/>
    </source>
</evidence>
<dbReference type="SUPFAM" id="SSF48452">
    <property type="entry name" value="TPR-like"/>
    <property type="match status" value="1"/>
</dbReference>
<dbReference type="CDD" id="cd15830">
    <property type="entry name" value="BamD"/>
    <property type="match status" value="1"/>
</dbReference>
<evidence type="ECO:0000256" key="1">
    <source>
        <dbReference type="ARBA" id="ARBA00022729"/>
    </source>
</evidence>
<dbReference type="GO" id="GO:0043165">
    <property type="term" value="P:Gram-negative-bacterium-type cell outer membrane assembly"/>
    <property type="evidence" value="ECO:0007669"/>
    <property type="project" value="UniProtKB-UniRule"/>
</dbReference>
<organism evidence="8 9">
    <name type="scientific">Gemmobacter aquaticus</name>
    <dbReference type="NCBI Taxonomy" id="490185"/>
    <lineage>
        <taxon>Bacteria</taxon>
        <taxon>Pseudomonadati</taxon>
        <taxon>Pseudomonadota</taxon>
        <taxon>Alphaproteobacteria</taxon>
        <taxon>Rhodobacterales</taxon>
        <taxon>Paracoccaceae</taxon>
        <taxon>Gemmobacter</taxon>
    </lineage>
</organism>
<dbReference type="Gene3D" id="1.25.40.10">
    <property type="entry name" value="Tetratricopeptide repeat domain"/>
    <property type="match status" value="1"/>
</dbReference>
<reference evidence="8 9" key="1">
    <citation type="journal article" date="2014" name="Int. J. Syst. Evol. Microbiol.">
        <title>Complete genome sequence of Corynebacterium casei LMG S-19264T (=DSM 44701T), isolated from a smear-ripened cheese.</title>
        <authorList>
            <consortium name="US DOE Joint Genome Institute (JGI-PGF)"/>
            <person name="Walter F."/>
            <person name="Albersmeier A."/>
            <person name="Kalinowski J."/>
            <person name="Ruckert C."/>
        </authorList>
    </citation>
    <scope>NUCLEOTIDE SEQUENCE [LARGE SCALE GENOMIC DNA]</scope>
    <source>
        <strain evidence="8 9">CGMCC 1.7029</strain>
    </source>
</reference>
<evidence type="ECO:0000256" key="4">
    <source>
        <dbReference type="ARBA" id="ARBA00023237"/>
    </source>
</evidence>